<dbReference type="EMBL" id="CP138590">
    <property type="protein sequence ID" value="WPH03601.1"/>
    <property type="molecule type" value="Genomic_DNA"/>
</dbReference>
<evidence type="ECO:0000256" key="4">
    <source>
        <dbReference type="ARBA" id="ARBA00022842"/>
    </source>
</evidence>
<keyword evidence="6" id="KW-0812">Transmembrane</keyword>
<dbReference type="CDD" id="cd00685">
    <property type="entry name" value="Trans_IPPS_HT"/>
    <property type="match status" value="1"/>
</dbReference>
<evidence type="ECO:0000256" key="1">
    <source>
        <dbReference type="ARBA" id="ARBA00001946"/>
    </source>
</evidence>
<feature type="transmembrane region" description="Helical" evidence="6">
    <location>
        <begin position="6"/>
        <end position="25"/>
    </location>
</feature>
<comment type="similarity">
    <text evidence="5">Belongs to the FPP/GGPP synthase family.</text>
</comment>
<keyword evidence="4" id="KW-0460">Magnesium</keyword>
<dbReference type="SFLD" id="SFLDG01017">
    <property type="entry name" value="Polyprenyl_Transferase_Like"/>
    <property type="match status" value="1"/>
</dbReference>
<keyword evidence="8" id="KW-1185">Reference proteome</keyword>
<proteinExistence type="inferred from homology"/>
<dbReference type="Gene3D" id="1.10.600.10">
    <property type="entry name" value="Farnesyl Diphosphate Synthase"/>
    <property type="match status" value="1"/>
</dbReference>
<dbReference type="InterPro" id="IPR008949">
    <property type="entry name" value="Isoprenoid_synthase_dom_sf"/>
</dbReference>
<dbReference type="GO" id="GO:0045337">
    <property type="term" value="P:farnesyl diphosphate biosynthetic process"/>
    <property type="evidence" value="ECO:0007669"/>
    <property type="project" value="TreeGrafter"/>
</dbReference>
<evidence type="ECO:0000256" key="3">
    <source>
        <dbReference type="ARBA" id="ARBA00022723"/>
    </source>
</evidence>
<protein>
    <submittedName>
        <fullName evidence="7">Farnesyl pyrophosphate synthetase-like protein</fullName>
    </submittedName>
</protein>
<dbReference type="Pfam" id="PF00348">
    <property type="entry name" value="polyprenyl_synt"/>
    <property type="match status" value="1"/>
</dbReference>
<dbReference type="SFLD" id="SFLDS00005">
    <property type="entry name" value="Isoprenoid_Synthase_Type_I"/>
    <property type="match status" value="1"/>
</dbReference>
<dbReference type="PROSITE" id="PS00723">
    <property type="entry name" value="POLYPRENYL_SYNTHASE_1"/>
    <property type="match status" value="1"/>
</dbReference>
<evidence type="ECO:0000256" key="5">
    <source>
        <dbReference type="RuleBase" id="RU004466"/>
    </source>
</evidence>
<dbReference type="PANTHER" id="PTHR11525">
    <property type="entry name" value="FARNESYL-PYROPHOSPHATE SYNTHETASE"/>
    <property type="match status" value="1"/>
</dbReference>
<dbReference type="GO" id="GO:0046872">
    <property type="term" value="F:metal ion binding"/>
    <property type="evidence" value="ECO:0007669"/>
    <property type="project" value="UniProtKB-KW"/>
</dbReference>
<dbReference type="Proteomes" id="UP001303373">
    <property type="component" value="Chromosome 11"/>
</dbReference>
<keyword evidence="6" id="KW-0472">Membrane</keyword>
<evidence type="ECO:0000313" key="8">
    <source>
        <dbReference type="Proteomes" id="UP001303373"/>
    </source>
</evidence>
<organism evidence="7 8">
    <name type="scientific">Acrodontium crateriforme</name>
    <dbReference type="NCBI Taxonomy" id="150365"/>
    <lineage>
        <taxon>Eukaryota</taxon>
        <taxon>Fungi</taxon>
        <taxon>Dikarya</taxon>
        <taxon>Ascomycota</taxon>
        <taxon>Pezizomycotina</taxon>
        <taxon>Dothideomycetes</taxon>
        <taxon>Dothideomycetidae</taxon>
        <taxon>Mycosphaerellales</taxon>
        <taxon>Teratosphaeriaceae</taxon>
        <taxon>Acrodontium</taxon>
    </lineage>
</organism>
<evidence type="ECO:0000256" key="6">
    <source>
        <dbReference type="SAM" id="Phobius"/>
    </source>
</evidence>
<dbReference type="GO" id="GO:0046165">
    <property type="term" value="P:alcohol biosynthetic process"/>
    <property type="evidence" value="ECO:0007669"/>
    <property type="project" value="UniProtKB-ARBA"/>
</dbReference>
<dbReference type="InterPro" id="IPR039702">
    <property type="entry name" value="FPS1-like"/>
</dbReference>
<dbReference type="GO" id="GO:0004337">
    <property type="term" value="F:(2E,6E)-farnesyl diphosphate synthase activity"/>
    <property type="evidence" value="ECO:0007669"/>
    <property type="project" value="TreeGrafter"/>
</dbReference>
<feature type="transmembrane region" description="Helical" evidence="6">
    <location>
        <begin position="174"/>
        <end position="196"/>
    </location>
</feature>
<dbReference type="InterPro" id="IPR033749">
    <property type="entry name" value="Polyprenyl_synt_CS"/>
</dbReference>
<gene>
    <name evidence="7" type="ORF">R9X50_00648400</name>
</gene>
<sequence>MPMSGIVPFPVISLLIIGIQIRRFISYFVDMKRKFIKIKLANLTKSEPDERKMKKLKCNNSSPQPTLSTSIQDFESIFARLVGDISDEVHLPPSVLEWLTKSLNHNTLGGKCNRGLSVIDTTSILLGRPLTSQEFFDTAALGWMIELFQAFMLVTDDIMDGSETRRGQLCWYRVPGVSLIAINDACMLESGIYILLKKYFKKHPSYVDMMELFHEISYKTEVGQACDLITAAPGAKLQSYDMEQYLFIVTHKTAYYSFYLPVALALMYTQRATVDNLDTTKHITLKMGEYFQVQDDYLDAFADPKVLGKIGTDIVDNKCSWLVLQSLARCSAEQMEILKVNYGRQNGKAEAAVKNLYRQLELNVVYEKYADDVAAELEKKIEHINETQGLRKEAFFAFLKKIHKRSK</sequence>
<evidence type="ECO:0000256" key="2">
    <source>
        <dbReference type="ARBA" id="ARBA00022679"/>
    </source>
</evidence>
<dbReference type="GO" id="GO:0043386">
    <property type="term" value="P:mycotoxin biosynthetic process"/>
    <property type="evidence" value="ECO:0007669"/>
    <property type="project" value="UniProtKB-ARBA"/>
</dbReference>
<keyword evidence="2 5" id="KW-0808">Transferase</keyword>
<dbReference type="SUPFAM" id="SSF48576">
    <property type="entry name" value="Terpenoid synthases"/>
    <property type="match status" value="1"/>
</dbReference>
<dbReference type="PROSITE" id="PS00444">
    <property type="entry name" value="POLYPRENYL_SYNTHASE_2"/>
    <property type="match status" value="1"/>
</dbReference>
<accession>A0AAQ3RBK9</accession>
<evidence type="ECO:0000313" key="7">
    <source>
        <dbReference type="EMBL" id="WPH03601.1"/>
    </source>
</evidence>
<reference evidence="7 8" key="1">
    <citation type="submission" date="2023-11" db="EMBL/GenBank/DDBJ databases">
        <title>An acidophilic fungus is an integral part of prey digestion in a carnivorous sundew plant.</title>
        <authorList>
            <person name="Tsai I.J."/>
        </authorList>
    </citation>
    <scope>NUCLEOTIDE SEQUENCE [LARGE SCALE GENOMIC DNA]</scope>
    <source>
        <strain evidence="7">169a</strain>
    </source>
</reference>
<dbReference type="GO" id="GO:0004161">
    <property type="term" value="F:dimethylallyltranstransferase activity"/>
    <property type="evidence" value="ECO:0007669"/>
    <property type="project" value="TreeGrafter"/>
</dbReference>
<name>A0AAQ3RBK9_9PEZI</name>
<dbReference type="InterPro" id="IPR000092">
    <property type="entry name" value="Polyprenyl_synt"/>
</dbReference>
<dbReference type="AlphaFoldDB" id="A0AAQ3RBK9"/>
<dbReference type="GO" id="GO:0005737">
    <property type="term" value="C:cytoplasm"/>
    <property type="evidence" value="ECO:0007669"/>
    <property type="project" value="TreeGrafter"/>
</dbReference>
<keyword evidence="6" id="KW-1133">Transmembrane helix</keyword>
<keyword evidence="3" id="KW-0479">Metal-binding</keyword>
<dbReference type="PANTHER" id="PTHR11525:SF0">
    <property type="entry name" value="FARNESYL PYROPHOSPHATE SYNTHASE"/>
    <property type="match status" value="1"/>
</dbReference>
<comment type="cofactor">
    <cofactor evidence="1">
        <name>Mg(2+)</name>
        <dbReference type="ChEBI" id="CHEBI:18420"/>
    </cofactor>
</comment>